<evidence type="ECO:0000256" key="7">
    <source>
        <dbReference type="ARBA" id="ARBA00022840"/>
    </source>
</evidence>
<evidence type="ECO:0000256" key="12">
    <source>
        <dbReference type="SAM" id="MobiDB-lite"/>
    </source>
</evidence>
<dbReference type="FunFam" id="1.10.510.10:FF:000312">
    <property type="entry name" value="Serine/threonine-protein kinase OXI1"/>
    <property type="match status" value="1"/>
</dbReference>
<keyword evidence="7 10" id="KW-0067">ATP-binding</keyword>
<evidence type="ECO:0000256" key="11">
    <source>
        <dbReference type="RuleBase" id="RU000304"/>
    </source>
</evidence>
<keyword evidence="15" id="KW-1185">Reference proteome</keyword>
<dbReference type="Gene3D" id="1.10.510.10">
    <property type="entry name" value="Transferase(Phosphotransferase) domain 1"/>
    <property type="match status" value="1"/>
</dbReference>
<dbReference type="Proteomes" id="UP001280121">
    <property type="component" value="Unassembled WGS sequence"/>
</dbReference>
<dbReference type="AlphaFoldDB" id="A0AAD9XNR4"/>
<evidence type="ECO:0000256" key="3">
    <source>
        <dbReference type="ARBA" id="ARBA00022527"/>
    </source>
</evidence>
<feature type="region of interest" description="Disordered" evidence="12">
    <location>
        <begin position="204"/>
        <end position="228"/>
    </location>
</feature>
<dbReference type="InterPro" id="IPR008271">
    <property type="entry name" value="Ser/Thr_kinase_AS"/>
</dbReference>
<dbReference type="SUPFAM" id="SSF56112">
    <property type="entry name" value="Protein kinase-like (PK-like)"/>
    <property type="match status" value="1"/>
</dbReference>
<dbReference type="PANTHER" id="PTHR45637">
    <property type="entry name" value="FLIPPASE KINASE 1-RELATED"/>
    <property type="match status" value="1"/>
</dbReference>
<comment type="caution">
    <text evidence="14">The sequence shown here is derived from an EMBL/GenBank/DDBJ whole genome shotgun (WGS) entry which is preliminary data.</text>
</comment>
<evidence type="ECO:0000256" key="1">
    <source>
        <dbReference type="ARBA" id="ARBA00009903"/>
    </source>
</evidence>
<protein>
    <recommendedName>
        <fullName evidence="2">non-specific serine/threonine protein kinase</fullName>
        <ecNumber evidence="2">2.7.11.1</ecNumber>
    </recommendedName>
</protein>
<accession>A0AAD9XNR4</accession>
<evidence type="ECO:0000313" key="15">
    <source>
        <dbReference type="Proteomes" id="UP001280121"/>
    </source>
</evidence>
<dbReference type="InterPro" id="IPR000719">
    <property type="entry name" value="Prot_kinase_dom"/>
</dbReference>
<evidence type="ECO:0000256" key="8">
    <source>
        <dbReference type="ARBA" id="ARBA00047899"/>
    </source>
</evidence>
<dbReference type="EMBL" id="JANJYI010000001">
    <property type="protein sequence ID" value="KAK2662600.1"/>
    <property type="molecule type" value="Genomic_DNA"/>
</dbReference>
<gene>
    <name evidence="14" type="ORF">Ddye_001174</name>
</gene>
<dbReference type="GO" id="GO:0004674">
    <property type="term" value="F:protein serine/threonine kinase activity"/>
    <property type="evidence" value="ECO:0007669"/>
    <property type="project" value="UniProtKB-KW"/>
</dbReference>
<comment type="catalytic activity">
    <reaction evidence="8">
        <text>L-threonyl-[protein] + ATP = O-phospho-L-threonyl-[protein] + ADP + H(+)</text>
        <dbReference type="Rhea" id="RHEA:46608"/>
        <dbReference type="Rhea" id="RHEA-COMP:11060"/>
        <dbReference type="Rhea" id="RHEA-COMP:11605"/>
        <dbReference type="ChEBI" id="CHEBI:15378"/>
        <dbReference type="ChEBI" id="CHEBI:30013"/>
        <dbReference type="ChEBI" id="CHEBI:30616"/>
        <dbReference type="ChEBI" id="CHEBI:61977"/>
        <dbReference type="ChEBI" id="CHEBI:456216"/>
        <dbReference type="EC" id="2.7.11.1"/>
    </reaction>
</comment>
<dbReference type="GO" id="GO:0005524">
    <property type="term" value="F:ATP binding"/>
    <property type="evidence" value="ECO:0007669"/>
    <property type="project" value="UniProtKB-UniRule"/>
</dbReference>
<dbReference type="InterPro" id="IPR017441">
    <property type="entry name" value="Protein_kinase_ATP_BS"/>
</dbReference>
<dbReference type="PROSITE" id="PS00108">
    <property type="entry name" value="PROTEIN_KINASE_ST"/>
    <property type="match status" value="1"/>
</dbReference>
<dbReference type="Gene3D" id="3.30.200.20">
    <property type="entry name" value="Phosphorylase Kinase, domain 1"/>
    <property type="match status" value="1"/>
</dbReference>
<dbReference type="Pfam" id="PF00069">
    <property type="entry name" value="Pkinase"/>
    <property type="match status" value="2"/>
</dbReference>
<feature type="domain" description="Protein kinase" evidence="13">
    <location>
        <begin position="48"/>
        <end position="354"/>
    </location>
</feature>
<evidence type="ECO:0000256" key="6">
    <source>
        <dbReference type="ARBA" id="ARBA00022777"/>
    </source>
</evidence>
<feature type="binding site" evidence="10">
    <location>
        <position position="77"/>
    </location>
    <ligand>
        <name>ATP</name>
        <dbReference type="ChEBI" id="CHEBI:30616"/>
    </ligand>
</feature>
<organism evidence="14 15">
    <name type="scientific">Dipteronia dyeriana</name>
    <dbReference type="NCBI Taxonomy" id="168575"/>
    <lineage>
        <taxon>Eukaryota</taxon>
        <taxon>Viridiplantae</taxon>
        <taxon>Streptophyta</taxon>
        <taxon>Embryophyta</taxon>
        <taxon>Tracheophyta</taxon>
        <taxon>Spermatophyta</taxon>
        <taxon>Magnoliopsida</taxon>
        <taxon>eudicotyledons</taxon>
        <taxon>Gunneridae</taxon>
        <taxon>Pentapetalae</taxon>
        <taxon>rosids</taxon>
        <taxon>malvids</taxon>
        <taxon>Sapindales</taxon>
        <taxon>Sapindaceae</taxon>
        <taxon>Hippocastanoideae</taxon>
        <taxon>Acereae</taxon>
        <taxon>Dipteronia</taxon>
    </lineage>
</organism>
<evidence type="ECO:0000313" key="14">
    <source>
        <dbReference type="EMBL" id="KAK2662600.1"/>
    </source>
</evidence>
<reference evidence="14" key="1">
    <citation type="journal article" date="2023" name="Plant J.">
        <title>Genome sequences and population genomics provide insights into the demographic history, inbreeding, and mutation load of two 'living fossil' tree species of Dipteronia.</title>
        <authorList>
            <person name="Feng Y."/>
            <person name="Comes H.P."/>
            <person name="Chen J."/>
            <person name="Zhu S."/>
            <person name="Lu R."/>
            <person name="Zhang X."/>
            <person name="Li P."/>
            <person name="Qiu J."/>
            <person name="Olsen K.M."/>
            <person name="Qiu Y."/>
        </authorList>
    </citation>
    <scope>NUCLEOTIDE SEQUENCE</scope>
    <source>
        <strain evidence="14">KIB01</strain>
    </source>
</reference>
<name>A0AAD9XNR4_9ROSI</name>
<dbReference type="FunFam" id="1.10.510.10:FF:000294">
    <property type="entry name" value="Serine/threonine-protein kinase OXI1"/>
    <property type="match status" value="1"/>
</dbReference>
<dbReference type="PROSITE" id="PS00107">
    <property type="entry name" value="PROTEIN_KINASE_ATP"/>
    <property type="match status" value="1"/>
</dbReference>
<dbReference type="PROSITE" id="PS50011">
    <property type="entry name" value="PROTEIN_KINASE_DOM"/>
    <property type="match status" value="1"/>
</dbReference>
<keyword evidence="5 10" id="KW-0547">Nucleotide-binding</keyword>
<evidence type="ECO:0000256" key="2">
    <source>
        <dbReference type="ARBA" id="ARBA00012513"/>
    </source>
</evidence>
<evidence type="ECO:0000256" key="5">
    <source>
        <dbReference type="ARBA" id="ARBA00022741"/>
    </source>
</evidence>
<dbReference type="InterPro" id="IPR011009">
    <property type="entry name" value="Kinase-like_dom_sf"/>
</dbReference>
<evidence type="ECO:0000256" key="4">
    <source>
        <dbReference type="ARBA" id="ARBA00022679"/>
    </source>
</evidence>
<keyword evidence="6" id="KW-0418">Kinase</keyword>
<evidence type="ECO:0000256" key="9">
    <source>
        <dbReference type="ARBA" id="ARBA00048679"/>
    </source>
</evidence>
<keyword evidence="4" id="KW-0808">Transferase</keyword>
<comment type="catalytic activity">
    <reaction evidence="9">
        <text>L-seryl-[protein] + ATP = O-phospho-L-seryl-[protein] + ADP + H(+)</text>
        <dbReference type="Rhea" id="RHEA:17989"/>
        <dbReference type="Rhea" id="RHEA-COMP:9863"/>
        <dbReference type="Rhea" id="RHEA-COMP:11604"/>
        <dbReference type="ChEBI" id="CHEBI:15378"/>
        <dbReference type="ChEBI" id="CHEBI:29999"/>
        <dbReference type="ChEBI" id="CHEBI:30616"/>
        <dbReference type="ChEBI" id="CHEBI:83421"/>
        <dbReference type="ChEBI" id="CHEBI:456216"/>
        <dbReference type="EC" id="2.7.11.1"/>
    </reaction>
</comment>
<dbReference type="SMART" id="SM00220">
    <property type="entry name" value="S_TKc"/>
    <property type="match status" value="1"/>
</dbReference>
<evidence type="ECO:0000256" key="10">
    <source>
        <dbReference type="PROSITE-ProRule" id="PRU10141"/>
    </source>
</evidence>
<dbReference type="EC" id="2.7.11.1" evidence="2"/>
<keyword evidence="3 11" id="KW-0723">Serine/threonine-protein kinase</keyword>
<sequence length="447" mass="50462">MGLKIEYLLTKQQCVLYKLGHITEVESAVLMKDPKQHLVVPILDLQRLTVVSALGRGATGVVFLVVNEESSESLALKVILRDSIEKKRNGNDDQYKRVWFEQQALMCVKHPLLPRLRGVLSTDKVVGYAIDYCPGQDLNSLRNKQTERMFSDHLIRFYAAEMVLALEYLHNLGIAYRDLKPENIMIQDNGHIMLVDFDLSTKLTPKTPKASPPPTTTTLTKPDKTKRRRSLLQRCCDSGISPEESVVAVTKPESCGNSNSFVGTEEYVAPEMILGIGHDFSIDWWSLGIVLYEMLYGVTPFKGTNRKNTFYRVLTEPARLVGEATLLRDLISKLLEKDPVKRIGVEKIKGHDFFRGIDWDLVLTISRPPYIPSQLLDHGSEGKGGIKEIDVELFVQRIFQTTVECGKNQVDDEDTTNEYNGDKNVNKGVWVNGLDNNPCQTNIFSVF</sequence>
<evidence type="ECO:0000259" key="13">
    <source>
        <dbReference type="PROSITE" id="PS50011"/>
    </source>
</evidence>
<proteinExistence type="inferred from homology"/>
<comment type="similarity">
    <text evidence="1">Belongs to the protein kinase superfamily. AGC Ser/Thr protein kinase family.</text>
</comment>